<evidence type="ECO:0000256" key="6">
    <source>
        <dbReference type="ARBA" id="ARBA00038076"/>
    </source>
</evidence>
<feature type="domain" description="ABC3 transporter permease C-terminal" evidence="8">
    <location>
        <begin position="314"/>
        <end position="435"/>
    </location>
</feature>
<sequence length="886" mass="90459">MSVSWRAARAGLRSRAATKERAVTREARALERVKTERGRAHVTKLLASRAARTHRKAWAAVFAALALTSLLLGSFVLALASTGLGHARVERYAAADLVVTGDQETRFTAKPWGSDPQTARAGLTERVRVPAGALGVVRKVPGVRAAVADDVFQVGRAGRAVTGRAWDAARLAPYELRDGRAPRGAGEVVVGGGAGIGERVTLRVAGADAAYTVVGAADGPDAAVYFEAAEARRLAGHPDTLDVIGVIAESGVGTGELSSRVRHALDAAEIHSVGRRADGDSAEVQVETGDGRGGPEFLAAAPARKGMLELLASVAATVVLIALLVVSSTVVQALRQRAHEIGLLRAVGATPRQLRGAVGREVGRVAARAALLGAVAAIPAYAGLRGLLGARGALPPGLELPFPPWLWPAPLVTAGITVLIARAAAWIAGARAAKLRPAEALRESAPGTPRRVAGLVLLGLGTSSAGTAVLQSGQAAAMAAGAAAVTMVIGCALLGPWIATGAMRILGAPLRRFGGPGGRLAAANCTAAATRLGAALTPIILVTAFTAVQLSGGATLTHAGQGQAREAMRADFAVRADGGLPSGAVERIRDVPGVRAATDVVRGTVVLARRETGEPRLDRLPALGVTPEGLPHTLDPKLRNGTLSALRPGTVAVGGDRARSLDARPGSTVTLRFGDGVEKKLRVVAVYERSLALGDFLLSRDELLAHTSMPGPGQVLVTAAPDADRMALAEALAAAVPGARVAPDPAPIQVEPEDQELVEVVTVAAVSAIGAYTVIAVLSTLSLITIGRRPELRLLRLAGAGRRQLRRMLRLEAGATALTGLAVGAVVASVPLLAFSVAMARTVPYLPPVQALVIVAVVAVTTAAGTLPPARAALRGRYPGAGPAEG</sequence>
<feature type="transmembrane region" description="Helical" evidence="7">
    <location>
        <begin position="451"/>
        <end position="470"/>
    </location>
</feature>
<feature type="transmembrane region" description="Helical" evidence="7">
    <location>
        <begin position="849"/>
        <end position="867"/>
    </location>
</feature>
<comment type="subcellular location">
    <subcellularLocation>
        <location evidence="1">Cell membrane</location>
        <topology evidence="1">Multi-pass membrane protein</topology>
    </subcellularLocation>
</comment>
<feature type="transmembrane region" description="Helical" evidence="7">
    <location>
        <begin position="365"/>
        <end position="384"/>
    </location>
</feature>
<dbReference type="InterPro" id="IPR050250">
    <property type="entry name" value="Macrolide_Exporter_MacB"/>
</dbReference>
<evidence type="ECO:0000256" key="7">
    <source>
        <dbReference type="SAM" id="Phobius"/>
    </source>
</evidence>
<feature type="transmembrane region" description="Helical" evidence="7">
    <location>
        <begin position="57"/>
        <end position="80"/>
    </location>
</feature>
<dbReference type="RefSeq" id="WP_404747688.1">
    <property type="nucleotide sequence ID" value="NZ_JBJDQH010000011.1"/>
</dbReference>
<accession>A0ABW8LX03</accession>
<dbReference type="Proteomes" id="UP001620295">
    <property type="component" value="Unassembled WGS sequence"/>
</dbReference>
<evidence type="ECO:0000313" key="10">
    <source>
        <dbReference type="Proteomes" id="UP001620295"/>
    </source>
</evidence>
<protein>
    <submittedName>
        <fullName evidence="9">FtsX-like permease family protein</fullName>
    </submittedName>
</protein>
<comment type="caution">
    <text evidence="9">The sequence shown here is derived from an EMBL/GenBank/DDBJ whole genome shotgun (WGS) entry which is preliminary data.</text>
</comment>
<organism evidence="9 10">
    <name type="scientific">Streptomyces milbemycinicus</name>
    <dbReference type="NCBI Taxonomy" id="476552"/>
    <lineage>
        <taxon>Bacteria</taxon>
        <taxon>Bacillati</taxon>
        <taxon>Actinomycetota</taxon>
        <taxon>Actinomycetes</taxon>
        <taxon>Kitasatosporales</taxon>
        <taxon>Streptomycetaceae</taxon>
        <taxon>Streptomyces</taxon>
    </lineage>
</organism>
<proteinExistence type="inferred from homology"/>
<dbReference type="Pfam" id="PF02687">
    <property type="entry name" value="FtsX"/>
    <property type="match status" value="2"/>
</dbReference>
<evidence type="ECO:0000256" key="5">
    <source>
        <dbReference type="ARBA" id="ARBA00023136"/>
    </source>
</evidence>
<keyword evidence="10" id="KW-1185">Reference proteome</keyword>
<dbReference type="PANTHER" id="PTHR30572">
    <property type="entry name" value="MEMBRANE COMPONENT OF TRANSPORTER-RELATED"/>
    <property type="match status" value="1"/>
</dbReference>
<dbReference type="EMBL" id="JBJDQH010000011">
    <property type="protein sequence ID" value="MFK4269514.1"/>
    <property type="molecule type" value="Genomic_DNA"/>
</dbReference>
<evidence type="ECO:0000259" key="8">
    <source>
        <dbReference type="Pfam" id="PF02687"/>
    </source>
</evidence>
<keyword evidence="4 7" id="KW-1133">Transmembrane helix</keyword>
<dbReference type="PANTHER" id="PTHR30572:SF4">
    <property type="entry name" value="ABC TRANSPORTER PERMEASE YTRF"/>
    <property type="match status" value="1"/>
</dbReference>
<feature type="domain" description="ABC3 transporter permease C-terminal" evidence="8">
    <location>
        <begin position="771"/>
        <end position="873"/>
    </location>
</feature>
<name>A0ABW8LX03_9ACTN</name>
<evidence type="ECO:0000256" key="2">
    <source>
        <dbReference type="ARBA" id="ARBA00022475"/>
    </source>
</evidence>
<gene>
    <name evidence="9" type="ORF">ACI2L5_31945</name>
</gene>
<evidence type="ECO:0000256" key="3">
    <source>
        <dbReference type="ARBA" id="ARBA00022692"/>
    </source>
</evidence>
<keyword evidence="2" id="KW-1003">Cell membrane</keyword>
<evidence type="ECO:0000256" key="1">
    <source>
        <dbReference type="ARBA" id="ARBA00004651"/>
    </source>
</evidence>
<evidence type="ECO:0000256" key="4">
    <source>
        <dbReference type="ARBA" id="ARBA00022989"/>
    </source>
</evidence>
<feature type="transmembrane region" description="Helical" evidence="7">
    <location>
        <begin position="813"/>
        <end position="837"/>
    </location>
</feature>
<feature type="transmembrane region" description="Helical" evidence="7">
    <location>
        <begin position="476"/>
        <end position="499"/>
    </location>
</feature>
<feature type="transmembrane region" description="Helical" evidence="7">
    <location>
        <begin position="760"/>
        <end position="786"/>
    </location>
</feature>
<feature type="transmembrane region" description="Helical" evidence="7">
    <location>
        <begin position="310"/>
        <end position="331"/>
    </location>
</feature>
<comment type="similarity">
    <text evidence="6">Belongs to the ABC-4 integral membrane protein family.</text>
</comment>
<dbReference type="InterPro" id="IPR003838">
    <property type="entry name" value="ABC3_permease_C"/>
</dbReference>
<reference evidence="9 10" key="1">
    <citation type="submission" date="2024-11" db="EMBL/GenBank/DDBJ databases">
        <title>The Natural Products Discovery Center: Release of the First 8490 Sequenced Strains for Exploring Actinobacteria Biosynthetic Diversity.</title>
        <authorList>
            <person name="Kalkreuter E."/>
            <person name="Kautsar S.A."/>
            <person name="Yang D."/>
            <person name="Bader C.D."/>
            <person name="Teijaro C.N."/>
            <person name="Fluegel L."/>
            <person name="Davis C.M."/>
            <person name="Simpson J.R."/>
            <person name="Lauterbach L."/>
            <person name="Steele A.D."/>
            <person name="Gui C."/>
            <person name="Meng S."/>
            <person name="Li G."/>
            <person name="Viehrig K."/>
            <person name="Ye F."/>
            <person name="Su P."/>
            <person name="Kiefer A.F."/>
            <person name="Nichols A."/>
            <person name="Cepeda A.J."/>
            <person name="Yan W."/>
            <person name="Fan B."/>
            <person name="Jiang Y."/>
            <person name="Adhikari A."/>
            <person name="Zheng C.-J."/>
            <person name="Schuster L."/>
            <person name="Cowan T.M."/>
            <person name="Smanski M.J."/>
            <person name="Chevrette M.G."/>
            <person name="De Carvalho L.P.S."/>
            <person name="Shen B."/>
        </authorList>
    </citation>
    <scope>NUCLEOTIDE SEQUENCE [LARGE SCALE GENOMIC DNA]</scope>
    <source>
        <strain evidence="9 10">NPDC020863</strain>
    </source>
</reference>
<evidence type="ECO:0000313" key="9">
    <source>
        <dbReference type="EMBL" id="MFK4269514.1"/>
    </source>
</evidence>
<keyword evidence="3 7" id="KW-0812">Transmembrane</keyword>
<keyword evidence="5 7" id="KW-0472">Membrane</keyword>
<feature type="transmembrane region" description="Helical" evidence="7">
    <location>
        <begin position="404"/>
        <end position="430"/>
    </location>
</feature>